<dbReference type="InterPro" id="IPR011249">
    <property type="entry name" value="Metalloenz_LuxS/M16"/>
</dbReference>
<accession>A0AAD3SRQ8</accession>
<evidence type="ECO:0000313" key="1">
    <source>
        <dbReference type="EMBL" id="GMH16298.1"/>
    </source>
</evidence>
<dbReference type="PANTHER" id="PTHR11851:SF190">
    <property type="entry name" value="MITOCHONDRIAL-PROCESSING PEPTIDASE SUBUNIT ALPHA"/>
    <property type="match status" value="1"/>
</dbReference>
<keyword evidence="2" id="KW-1185">Reference proteome</keyword>
<reference evidence="1" key="1">
    <citation type="submission" date="2023-05" db="EMBL/GenBank/DDBJ databases">
        <title>Nepenthes gracilis genome sequencing.</title>
        <authorList>
            <person name="Fukushima K."/>
        </authorList>
    </citation>
    <scope>NUCLEOTIDE SEQUENCE</scope>
    <source>
        <strain evidence="1">SING2019-196</strain>
    </source>
</reference>
<organism evidence="1 2">
    <name type="scientific">Nepenthes gracilis</name>
    <name type="common">Slender pitcher plant</name>
    <dbReference type="NCBI Taxonomy" id="150966"/>
    <lineage>
        <taxon>Eukaryota</taxon>
        <taxon>Viridiplantae</taxon>
        <taxon>Streptophyta</taxon>
        <taxon>Embryophyta</taxon>
        <taxon>Tracheophyta</taxon>
        <taxon>Spermatophyta</taxon>
        <taxon>Magnoliopsida</taxon>
        <taxon>eudicotyledons</taxon>
        <taxon>Gunneridae</taxon>
        <taxon>Pentapetalae</taxon>
        <taxon>Caryophyllales</taxon>
        <taxon>Nepenthaceae</taxon>
        <taxon>Nepenthes</taxon>
    </lineage>
</organism>
<dbReference type="SUPFAM" id="SSF63411">
    <property type="entry name" value="LuxS/MPP-like metallohydrolase"/>
    <property type="match status" value="1"/>
</dbReference>
<proteinExistence type="predicted"/>
<dbReference type="Gene3D" id="3.30.830.10">
    <property type="entry name" value="Metalloenzyme, LuxS/M16 peptidase-like"/>
    <property type="match status" value="2"/>
</dbReference>
<gene>
    <name evidence="1" type="ORF">Nepgr_018139</name>
</gene>
<dbReference type="Proteomes" id="UP001279734">
    <property type="component" value="Unassembled WGS sequence"/>
</dbReference>
<dbReference type="InterPro" id="IPR050361">
    <property type="entry name" value="MPP/UQCRC_Complex"/>
</dbReference>
<comment type="caution">
    <text evidence="1">The sequence shown here is derived from an EMBL/GenBank/DDBJ whole genome shotgun (WGS) entry which is preliminary data.</text>
</comment>
<dbReference type="GO" id="GO:0046872">
    <property type="term" value="F:metal ion binding"/>
    <property type="evidence" value="ECO:0007669"/>
    <property type="project" value="InterPro"/>
</dbReference>
<evidence type="ECO:0000313" key="2">
    <source>
        <dbReference type="Proteomes" id="UP001279734"/>
    </source>
</evidence>
<name>A0AAD3SRQ8_NEPGR</name>
<dbReference type="EMBL" id="BSYO01000016">
    <property type="protein sequence ID" value="GMH16298.1"/>
    <property type="molecule type" value="Genomic_DNA"/>
</dbReference>
<dbReference type="PANTHER" id="PTHR11851">
    <property type="entry name" value="METALLOPROTEASE"/>
    <property type="match status" value="1"/>
</dbReference>
<dbReference type="AlphaFoldDB" id="A0AAD3SRQ8"/>
<protein>
    <submittedName>
        <fullName evidence="1">Uncharacterized protein</fullName>
    </submittedName>
</protein>
<dbReference type="GO" id="GO:0005739">
    <property type="term" value="C:mitochondrion"/>
    <property type="evidence" value="ECO:0007669"/>
    <property type="project" value="TreeGrafter"/>
</dbReference>
<sequence>MGGRGSFSTKGPGKGMHSRLYRHILNEHQQIQSFPAVNSIYNSTGIFATHGQVHQVELNCAKETTKSVVLMSRVVASEDIGRQIFTYGERKPLDDLLKVEDAIFISVEGSSSHVKWEEFLVKLT</sequence>